<dbReference type="Proteomes" id="UP000516438">
    <property type="component" value="Chromosome"/>
</dbReference>
<organism evidence="2 3">
    <name type="scientific">Chryseobacterium manosquense</name>
    <dbReference type="NCBI Taxonomy" id="2754694"/>
    <lineage>
        <taxon>Bacteria</taxon>
        <taxon>Pseudomonadati</taxon>
        <taxon>Bacteroidota</taxon>
        <taxon>Flavobacteriia</taxon>
        <taxon>Flavobacteriales</taxon>
        <taxon>Weeksellaceae</taxon>
        <taxon>Chryseobacterium group</taxon>
        <taxon>Chryseobacterium</taxon>
    </lineage>
</organism>
<evidence type="ECO:0000313" key="3">
    <source>
        <dbReference type="Proteomes" id="UP000516438"/>
    </source>
</evidence>
<accession>A0A7H1DZT8</accession>
<feature type="signal peptide" evidence="1">
    <location>
        <begin position="1"/>
        <end position="19"/>
    </location>
</feature>
<dbReference type="EMBL" id="CP060203">
    <property type="protein sequence ID" value="QNS42496.1"/>
    <property type="molecule type" value="Genomic_DNA"/>
</dbReference>
<reference evidence="2 3" key="1">
    <citation type="submission" date="2020-07" db="EMBL/GenBank/DDBJ databases">
        <title>Complete genome and description of Chryseobacterium manosquense strain Marseille-Q2069 sp. nov.</title>
        <authorList>
            <person name="Boxberger M."/>
        </authorList>
    </citation>
    <scope>NUCLEOTIDE SEQUENCE [LARGE SCALE GENOMIC DNA]</scope>
    <source>
        <strain evidence="2 3">Marseille-Q2069</strain>
    </source>
</reference>
<sequence length="199" mass="23142">MIKKLFLMLLIGSLSFVKAQEYAQSILSIANPIEFDGTEFFLNESKQRSKTLFQEQYIPKDERLENFNQLIDFSFFNKEIDMELAVRQKVEMVQNRREKDKFSHVNVTESPDGGEYIVDYFISESPTNGDSYVEYNIYRFKQSEIGGQKTFLMISYAKRIYGDLKSAAKSLSKQRNHLMSTMIEYKIPEVKVTKASTGN</sequence>
<feature type="chain" id="PRO_5028833958" description="DUF4468 domain-containing protein" evidence="1">
    <location>
        <begin position="20"/>
        <end position="199"/>
    </location>
</feature>
<dbReference type="AlphaFoldDB" id="A0A7H1DZT8"/>
<evidence type="ECO:0008006" key="4">
    <source>
        <dbReference type="Google" id="ProtNLM"/>
    </source>
</evidence>
<evidence type="ECO:0000256" key="1">
    <source>
        <dbReference type="SAM" id="SignalP"/>
    </source>
</evidence>
<proteinExistence type="predicted"/>
<dbReference type="RefSeq" id="WP_188322041.1">
    <property type="nucleotide sequence ID" value="NZ_CP060203.1"/>
</dbReference>
<gene>
    <name evidence="2" type="ORF">H0S70_05910</name>
</gene>
<dbReference type="KEGG" id="cmaq:H0S70_05910"/>
<keyword evidence="3" id="KW-1185">Reference proteome</keyword>
<protein>
    <recommendedName>
        <fullName evidence="4">DUF4468 domain-containing protein</fullName>
    </recommendedName>
</protein>
<keyword evidence="1" id="KW-0732">Signal</keyword>
<name>A0A7H1DZT8_9FLAO</name>
<evidence type="ECO:0000313" key="2">
    <source>
        <dbReference type="EMBL" id="QNS42496.1"/>
    </source>
</evidence>